<evidence type="ECO:0000313" key="3">
    <source>
        <dbReference type="Proteomes" id="UP001299546"/>
    </source>
</evidence>
<keyword evidence="3" id="KW-1185">Reference proteome</keyword>
<feature type="compositionally biased region" description="Basic and acidic residues" evidence="1">
    <location>
        <begin position="1"/>
        <end position="12"/>
    </location>
</feature>
<feature type="region of interest" description="Disordered" evidence="1">
    <location>
        <begin position="1"/>
        <end position="25"/>
    </location>
</feature>
<organism evidence="2 3">
    <name type="scientific">Bariatricus massiliensis</name>
    <dbReference type="NCBI Taxonomy" id="1745713"/>
    <lineage>
        <taxon>Bacteria</taxon>
        <taxon>Bacillati</taxon>
        <taxon>Bacillota</taxon>
        <taxon>Clostridia</taxon>
        <taxon>Lachnospirales</taxon>
        <taxon>Lachnospiraceae</taxon>
        <taxon>Bariatricus</taxon>
    </lineage>
</organism>
<gene>
    <name evidence="2" type="ORF">LIZ65_11210</name>
</gene>
<name>A0ABS8DHE2_9FIRM</name>
<evidence type="ECO:0000256" key="1">
    <source>
        <dbReference type="SAM" id="MobiDB-lite"/>
    </source>
</evidence>
<feature type="region of interest" description="Disordered" evidence="1">
    <location>
        <begin position="85"/>
        <end position="121"/>
    </location>
</feature>
<feature type="compositionally biased region" description="Basic and acidic residues" evidence="1">
    <location>
        <begin position="98"/>
        <end position="112"/>
    </location>
</feature>
<evidence type="ECO:0000313" key="2">
    <source>
        <dbReference type="EMBL" id="MCB7387858.1"/>
    </source>
</evidence>
<accession>A0ABS8DHE2</accession>
<dbReference type="RefSeq" id="WP_154670242.1">
    <property type="nucleotide sequence ID" value="NZ_JAJCIQ010000007.1"/>
</dbReference>
<comment type="caution">
    <text evidence="2">The sequence shown here is derived from an EMBL/GenBank/DDBJ whole genome shotgun (WGS) entry which is preliminary data.</text>
</comment>
<dbReference type="Proteomes" id="UP001299546">
    <property type="component" value="Unassembled WGS sequence"/>
</dbReference>
<protein>
    <submittedName>
        <fullName evidence="2">Uncharacterized protein</fullName>
    </submittedName>
</protein>
<reference evidence="2 3" key="1">
    <citation type="submission" date="2021-10" db="EMBL/GenBank/DDBJ databases">
        <title>Collection of gut derived symbiotic bacterial strains cultured from healthy donors.</title>
        <authorList>
            <person name="Lin H."/>
            <person name="Littmann E."/>
            <person name="Kohout C."/>
            <person name="Pamer E.G."/>
        </authorList>
    </citation>
    <scope>NUCLEOTIDE SEQUENCE [LARGE SCALE GENOMIC DNA]</scope>
    <source>
        <strain evidence="2 3">DFI.1.165</strain>
    </source>
</reference>
<dbReference type="EMBL" id="JAJCIS010000006">
    <property type="protein sequence ID" value="MCB7387858.1"/>
    <property type="molecule type" value="Genomic_DNA"/>
</dbReference>
<proteinExistence type="predicted"/>
<sequence>MNRTPEERRELAQRAGKTSGEARRRKANFRKTLNLLLTTEVNTDMTPVLKALGVDSTLESAMLMSMIRAALEGDVKAANFVAQYAGQSQQTEADEEEQRIRTDRAKRAREQEVGDANGAEENIQSFLKAMNPTQEELDNLFAEEVEDDAKEAEEADGI</sequence>